<dbReference type="NCBIfam" id="TIGR02532">
    <property type="entry name" value="IV_pilin_GFxxxE"/>
    <property type="match status" value="1"/>
</dbReference>
<evidence type="ECO:0000256" key="3">
    <source>
        <dbReference type="SAM" id="Phobius"/>
    </source>
</evidence>
<dbReference type="KEGG" id="jeo:JMA_35880"/>
<keyword evidence="3" id="KW-1133">Transmembrane helix</keyword>
<evidence type="ECO:0000256" key="2">
    <source>
        <dbReference type="ARBA" id="ARBA00023287"/>
    </source>
</evidence>
<protein>
    <recommendedName>
        <fullName evidence="6">Prepilin-type N-terminal cleavage/methylation domain-containing protein</fullName>
    </recommendedName>
</protein>
<sequence length="155" mass="17203">MVANERGMTLVEVLASVVIIVLLAMVFMDLFLTSARSNVASEEVVDHTFVAQRQMEDLYEAGQQYAAEDIETVLTKFYGLSLDQSLPEEKIFAKTEGDARVEVTLTPYMPDDETFSDLTDVLTKAVVEVSSTADPDDPFTKIEGLIEWRKAADAE</sequence>
<comment type="subcellular location">
    <subcellularLocation>
        <location evidence="1">Cell surface</location>
    </subcellularLocation>
</comment>
<dbReference type="AlphaFoldDB" id="A0A0B5ARM2"/>
<keyword evidence="3" id="KW-0812">Transmembrane</keyword>
<dbReference type="OrthoDB" id="2970736at2"/>
<feature type="transmembrane region" description="Helical" evidence="3">
    <location>
        <begin position="13"/>
        <end position="32"/>
    </location>
</feature>
<dbReference type="GO" id="GO:0030420">
    <property type="term" value="P:establishment of competence for transformation"/>
    <property type="evidence" value="ECO:0007669"/>
    <property type="project" value="UniProtKB-KW"/>
</dbReference>
<dbReference type="STRING" id="1508404.JMA_35880"/>
<evidence type="ECO:0000256" key="1">
    <source>
        <dbReference type="ARBA" id="ARBA00004241"/>
    </source>
</evidence>
<proteinExistence type="predicted"/>
<evidence type="ECO:0000313" key="4">
    <source>
        <dbReference type="EMBL" id="AJD92905.1"/>
    </source>
</evidence>
<keyword evidence="5" id="KW-1185">Reference proteome</keyword>
<evidence type="ECO:0008006" key="6">
    <source>
        <dbReference type="Google" id="ProtNLM"/>
    </source>
</evidence>
<dbReference type="EMBL" id="CP009416">
    <property type="protein sequence ID" value="AJD92905.1"/>
    <property type="molecule type" value="Genomic_DNA"/>
</dbReference>
<dbReference type="GO" id="GO:0009986">
    <property type="term" value="C:cell surface"/>
    <property type="evidence" value="ECO:0007669"/>
    <property type="project" value="UniProtKB-SubCell"/>
</dbReference>
<gene>
    <name evidence="4" type="ORF">JMA_35880</name>
</gene>
<dbReference type="HOGENOM" id="CLU_1693146_0_0_9"/>
<accession>A0A0B5ARM2</accession>
<dbReference type="PROSITE" id="PS00409">
    <property type="entry name" value="PROKAR_NTER_METHYL"/>
    <property type="match status" value="1"/>
</dbReference>
<dbReference type="Proteomes" id="UP000031449">
    <property type="component" value="Chromosome"/>
</dbReference>
<evidence type="ECO:0000313" key="5">
    <source>
        <dbReference type="Proteomes" id="UP000031449"/>
    </source>
</evidence>
<name>A0A0B5ARM2_9BACL</name>
<organism evidence="4 5">
    <name type="scientific">Jeotgalibacillus malaysiensis</name>
    <dbReference type="NCBI Taxonomy" id="1508404"/>
    <lineage>
        <taxon>Bacteria</taxon>
        <taxon>Bacillati</taxon>
        <taxon>Bacillota</taxon>
        <taxon>Bacilli</taxon>
        <taxon>Bacillales</taxon>
        <taxon>Caryophanaceae</taxon>
        <taxon>Jeotgalibacillus</taxon>
    </lineage>
</organism>
<reference evidence="4 5" key="1">
    <citation type="submission" date="2014-08" db="EMBL/GenBank/DDBJ databases">
        <title>Complete genome of a marine bacteria Jeotgalibacillus malaysiensis.</title>
        <authorList>
            <person name="Yaakop A.S."/>
            <person name="Chan K.-G."/>
            <person name="Goh K.M."/>
        </authorList>
    </citation>
    <scope>NUCLEOTIDE SEQUENCE [LARGE SCALE GENOMIC DNA]</scope>
    <source>
        <strain evidence="4 5">D5</strain>
    </source>
</reference>
<keyword evidence="2" id="KW-0178">Competence</keyword>
<dbReference type="InterPro" id="IPR012902">
    <property type="entry name" value="N_methyl_site"/>
</dbReference>
<keyword evidence="3" id="KW-0472">Membrane</keyword>
<dbReference type="BioCyc" id="JESP1508404:G14D9-12869-MONOMER"/>